<proteinExistence type="predicted"/>
<protein>
    <submittedName>
        <fullName evidence="3">Putative Metal-dependent phosphohydrolase</fullName>
    </submittedName>
</protein>
<dbReference type="CDD" id="cd00077">
    <property type="entry name" value="HDc"/>
    <property type="match status" value="1"/>
</dbReference>
<organism evidence="3 4">
    <name type="scientific">Nitrospira lenta</name>
    <dbReference type="NCBI Taxonomy" id="1436998"/>
    <lineage>
        <taxon>Bacteria</taxon>
        <taxon>Pseudomonadati</taxon>
        <taxon>Nitrospirota</taxon>
        <taxon>Nitrospiria</taxon>
        <taxon>Nitrospirales</taxon>
        <taxon>Nitrospiraceae</taxon>
        <taxon>Nitrospira</taxon>
    </lineage>
</organism>
<keyword evidence="4" id="KW-1185">Reference proteome</keyword>
<evidence type="ECO:0000313" key="4">
    <source>
        <dbReference type="Proteomes" id="UP000248168"/>
    </source>
</evidence>
<dbReference type="OrthoDB" id="9764808at2"/>
<dbReference type="Proteomes" id="UP000248168">
    <property type="component" value="Unassembled WGS sequence"/>
</dbReference>
<dbReference type="RefSeq" id="WP_121989495.1">
    <property type="nucleotide sequence ID" value="NZ_OUNR01000016.1"/>
</dbReference>
<reference evidence="4" key="1">
    <citation type="submission" date="2018-04" db="EMBL/GenBank/DDBJ databases">
        <authorList>
            <person name="Lucker S."/>
            <person name="Sakoula D."/>
        </authorList>
    </citation>
    <scope>NUCLEOTIDE SEQUENCE [LARGE SCALE GENOMIC DNA]</scope>
</reference>
<dbReference type="Pfam" id="PF13487">
    <property type="entry name" value="HD_5"/>
    <property type="match status" value="1"/>
</dbReference>
<dbReference type="SUPFAM" id="SSF109604">
    <property type="entry name" value="HD-domain/PDEase-like"/>
    <property type="match status" value="1"/>
</dbReference>
<dbReference type="InParanoid" id="A0A330L7R4"/>
<keyword evidence="3" id="KW-0378">Hydrolase</keyword>
<dbReference type="EMBL" id="OUNR01000016">
    <property type="protein sequence ID" value="SPP65173.1"/>
    <property type="molecule type" value="Genomic_DNA"/>
</dbReference>
<evidence type="ECO:0000256" key="1">
    <source>
        <dbReference type="SAM" id="MobiDB-lite"/>
    </source>
</evidence>
<dbReference type="InterPro" id="IPR037522">
    <property type="entry name" value="HD_GYP_dom"/>
</dbReference>
<feature type="domain" description="HD-GYP" evidence="2">
    <location>
        <begin position="148"/>
        <end position="345"/>
    </location>
</feature>
<sequence length="421" mass="46065">MSGTKQISIDQLIPGMFIVEMDIPWYRTPFLFHKRLIRDHETIGVMKQHGVQHVTIDTTKGLDVQAQAPTPSPLPETSADAEHASPPDNTPSEDSSSVPPDGSALQIAAVYGEAQEAVERIFADLERGVPPTPAATKVIVGGVISQVMQDRSALLLHSTFLKLKQFDRSLGAHALDTAILSLVVAVESGVDRALYEHLGTGALLHDAGYVRLPRNLVRKRDECTESEQRLLEQHTQLGLLVLGERSGFHQEVCRILAEHHERCDGSGYPRKMKAADISALAQIVGIVDLYDKMVSRRGGRPAMIPHDAVRQLFLVGERGQYPKPLVEAVIRSIGVYPVGSLVRLNTGEQAVVVGVNPEQRLKPQVKITGGPHGEFYSNPEQIDLSLPSQDKVSRTVLRVLDPAQERVNIAMYLGDVAERAA</sequence>
<dbReference type="PROSITE" id="PS51832">
    <property type="entry name" value="HD_GYP"/>
    <property type="match status" value="1"/>
</dbReference>
<evidence type="ECO:0000313" key="3">
    <source>
        <dbReference type="EMBL" id="SPP65173.1"/>
    </source>
</evidence>
<gene>
    <name evidence="3" type="ORF">NITLEN_30087</name>
</gene>
<dbReference type="SMART" id="SM00471">
    <property type="entry name" value="HDc"/>
    <property type="match status" value="1"/>
</dbReference>
<dbReference type="AlphaFoldDB" id="A0A330L7R4"/>
<dbReference type="Gene3D" id="1.10.3210.10">
    <property type="entry name" value="Hypothetical protein af1432"/>
    <property type="match status" value="1"/>
</dbReference>
<dbReference type="Pfam" id="PF11871">
    <property type="entry name" value="DUF3391"/>
    <property type="match status" value="1"/>
</dbReference>
<dbReference type="GO" id="GO:0016787">
    <property type="term" value="F:hydrolase activity"/>
    <property type="evidence" value="ECO:0007669"/>
    <property type="project" value="UniProtKB-KW"/>
</dbReference>
<evidence type="ECO:0000259" key="2">
    <source>
        <dbReference type="PROSITE" id="PS51832"/>
    </source>
</evidence>
<feature type="region of interest" description="Disordered" evidence="1">
    <location>
        <begin position="65"/>
        <end position="101"/>
    </location>
</feature>
<dbReference type="PANTHER" id="PTHR43155:SF2">
    <property type="entry name" value="CYCLIC DI-GMP PHOSPHODIESTERASE PA4108"/>
    <property type="match status" value="1"/>
</dbReference>
<dbReference type="PANTHER" id="PTHR43155">
    <property type="entry name" value="CYCLIC DI-GMP PHOSPHODIESTERASE PA4108-RELATED"/>
    <property type="match status" value="1"/>
</dbReference>
<accession>A0A330L7R4</accession>
<dbReference type="InterPro" id="IPR003607">
    <property type="entry name" value="HD/PDEase_dom"/>
</dbReference>
<name>A0A330L7R4_9BACT</name>
<dbReference type="InterPro" id="IPR021812">
    <property type="entry name" value="DUF3391"/>
</dbReference>